<evidence type="ECO:0000313" key="1">
    <source>
        <dbReference type="EMBL" id="GFY15543.1"/>
    </source>
</evidence>
<accession>A0A8X6SZB4</accession>
<proteinExistence type="predicted"/>
<protein>
    <submittedName>
        <fullName evidence="1">Uncharacterized protein</fullName>
    </submittedName>
</protein>
<keyword evidence="2" id="KW-1185">Reference proteome</keyword>
<dbReference type="Proteomes" id="UP000887159">
    <property type="component" value="Unassembled WGS sequence"/>
</dbReference>
<organism evidence="1 2">
    <name type="scientific">Trichonephila clavipes</name>
    <name type="common">Golden silk orbweaver</name>
    <name type="synonym">Nephila clavipes</name>
    <dbReference type="NCBI Taxonomy" id="2585209"/>
    <lineage>
        <taxon>Eukaryota</taxon>
        <taxon>Metazoa</taxon>
        <taxon>Ecdysozoa</taxon>
        <taxon>Arthropoda</taxon>
        <taxon>Chelicerata</taxon>
        <taxon>Arachnida</taxon>
        <taxon>Araneae</taxon>
        <taxon>Araneomorphae</taxon>
        <taxon>Entelegynae</taxon>
        <taxon>Araneoidea</taxon>
        <taxon>Nephilidae</taxon>
        <taxon>Trichonephila</taxon>
    </lineage>
</organism>
<comment type="caution">
    <text evidence="1">The sequence shown here is derived from an EMBL/GenBank/DDBJ whole genome shotgun (WGS) entry which is preliminary data.</text>
</comment>
<name>A0A8X6SZB4_TRICX</name>
<evidence type="ECO:0000313" key="2">
    <source>
        <dbReference type="Proteomes" id="UP000887159"/>
    </source>
</evidence>
<reference evidence="1" key="1">
    <citation type="submission" date="2020-08" db="EMBL/GenBank/DDBJ databases">
        <title>Multicomponent nature underlies the extraordinary mechanical properties of spider dragline silk.</title>
        <authorList>
            <person name="Kono N."/>
            <person name="Nakamura H."/>
            <person name="Mori M."/>
            <person name="Yoshida Y."/>
            <person name="Ohtoshi R."/>
            <person name="Malay A.D."/>
            <person name="Moran D.A.P."/>
            <person name="Tomita M."/>
            <person name="Numata K."/>
            <person name="Arakawa K."/>
        </authorList>
    </citation>
    <scope>NUCLEOTIDE SEQUENCE</scope>
</reference>
<gene>
    <name evidence="1" type="ORF">TNCV_1281911</name>
</gene>
<dbReference type="EMBL" id="BMAU01021335">
    <property type="protein sequence ID" value="GFY15543.1"/>
    <property type="molecule type" value="Genomic_DNA"/>
</dbReference>
<dbReference type="AlphaFoldDB" id="A0A8X6SZB4"/>
<sequence>MPRAHQAGLSRRSLAGVGLSESSTAGLQRLGFTPNVKSSELIAFRYVGLKTSVAVTTEMEGMRSVLFSDELKCIRQSDSRRESLWGSPGKKMKFTFIALM</sequence>